<sequence>MHIFGLSQKLNIQEINIVLELSKGTFCFDQNLIAFKNQLHQFEKTYIANLNMRYTIREKTFF</sequence>
<reference evidence="2" key="1">
    <citation type="submission" date="2016-10" db="EMBL/GenBank/DDBJ databases">
        <authorList>
            <person name="Varghese N."/>
            <person name="Submissions S."/>
        </authorList>
    </citation>
    <scope>NUCLEOTIDE SEQUENCE [LARGE SCALE GENOMIC DNA]</scope>
    <source>
        <strain evidence="2">DSM 23445</strain>
    </source>
</reference>
<name>A0A1I7C704_9BACT</name>
<keyword evidence="2" id="KW-1185">Reference proteome</keyword>
<protein>
    <submittedName>
        <fullName evidence="1">Uncharacterized protein</fullName>
    </submittedName>
</protein>
<dbReference type="AlphaFoldDB" id="A0A1I7C704"/>
<evidence type="ECO:0000313" key="1">
    <source>
        <dbReference type="EMBL" id="SFT95154.1"/>
    </source>
</evidence>
<gene>
    <name evidence="1" type="ORF">SAMN04489724_2919</name>
</gene>
<organism evidence="1 2">
    <name type="scientific">Algoriphagus locisalis</name>
    <dbReference type="NCBI Taxonomy" id="305507"/>
    <lineage>
        <taxon>Bacteria</taxon>
        <taxon>Pseudomonadati</taxon>
        <taxon>Bacteroidota</taxon>
        <taxon>Cytophagia</taxon>
        <taxon>Cytophagales</taxon>
        <taxon>Cyclobacteriaceae</taxon>
        <taxon>Algoriphagus</taxon>
    </lineage>
</organism>
<dbReference type="STRING" id="305507.SAMN04489724_2919"/>
<dbReference type="Proteomes" id="UP000199673">
    <property type="component" value="Unassembled WGS sequence"/>
</dbReference>
<proteinExistence type="predicted"/>
<dbReference type="EMBL" id="FPBF01000004">
    <property type="protein sequence ID" value="SFT95154.1"/>
    <property type="molecule type" value="Genomic_DNA"/>
</dbReference>
<evidence type="ECO:0000313" key="2">
    <source>
        <dbReference type="Proteomes" id="UP000199673"/>
    </source>
</evidence>
<accession>A0A1I7C704</accession>